<dbReference type="GO" id="GO:0005829">
    <property type="term" value="C:cytosol"/>
    <property type="evidence" value="ECO:0007669"/>
    <property type="project" value="TreeGrafter"/>
</dbReference>
<dbReference type="PROSITE" id="PS00666">
    <property type="entry name" value="DHDPS_2"/>
    <property type="match status" value="1"/>
</dbReference>
<dbReference type="SUPFAM" id="SSF51569">
    <property type="entry name" value="Aldolase"/>
    <property type="match status" value="1"/>
</dbReference>
<dbReference type="RefSeq" id="WP_146590770.1">
    <property type="nucleotide sequence ID" value="NZ_SJPO01000012.1"/>
</dbReference>
<dbReference type="AlphaFoldDB" id="A0A5C5XYY6"/>
<dbReference type="InterPro" id="IPR002220">
    <property type="entry name" value="DapA-like"/>
</dbReference>
<organism evidence="6 7">
    <name type="scientific">Posidoniimonas polymericola</name>
    <dbReference type="NCBI Taxonomy" id="2528002"/>
    <lineage>
        <taxon>Bacteria</taxon>
        <taxon>Pseudomonadati</taxon>
        <taxon>Planctomycetota</taxon>
        <taxon>Planctomycetia</taxon>
        <taxon>Pirellulales</taxon>
        <taxon>Lacipirellulaceae</taxon>
        <taxon>Posidoniimonas</taxon>
    </lineage>
</organism>
<evidence type="ECO:0000256" key="2">
    <source>
        <dbReference type="ARBA" id="ARBA00023270"/>
    </source>
</evidence>
<dbReference type="PANTHER" id="PTHR42849">
    <property type="entry name" value="N-ACETYLNEURAMINATE LYASE"/>
    <property type="match status" value="1"/>
</dbReference>
<evidence type="ECO:0000313" key="7">
    <source>
        <dbReference type="Proteomes" id="UP000318478"/>
    </source>
</evidence>
<keyword evidence="2" id="KW-0704">Schiff base</keyword>
<dbReference type="GO" id="GO:0008747">
    <property type="term" value="F:N-acetylneuraminate lyase activity"/>
    <property type="evidence" value="ECO:0007669"/>
    <property type="project" value="TreeGrafter"/>
</dbReference>
<feature type="active site" description="Schiff-base intermediate with substrate" evidence="4">
    <location>
        <position position="161"/>
    </location>
</feature>
<dbReference type="OrthoDB" id="9782828at2"/>
<dbReference type="PANTHER" id="PTHR42849:SF1">
    <property type="entry name" value="N-ACETYLNEURAMINATE LYASE"/>
    <property type="match status" value="1"/>
</dbReference>
<dbReference type="Proteomes" id="UP000318478">
    <property type="component" value="Unassembled WGS sequence"/>
</dbReference>
<dbReference type="InterPro" id="IPR020625">
    <property type="entry name" value="Schiff_base-form_aldolases_AS"/>
</dbReference>
<dbReference type="PRINTS" id="PR00146">
    <property type="entry name" value="DHPICSNTHASE"/>
</dbReference>
<evidence type="ECO:0000256" key="1">
    <source>
        <dbReference type="ARBA" id="ARBA00023239"/>
    </source>
</evidence>
<comment type="caution">
    <text evidence="6">The sequence shown here is derived from an EMBL/GenBank/DDBJ whole genome shotgun (WGS) entry which is preliminary data.</text>
</comment>
<gene>
    <name evidence="6" type="primary">yagE</name>
    <name evidence="6" type="ORF">Pla123a_43200</name>
</gene>
<dbReference type="CDD" id="cd00408">
    <property type="entry name" value="DHDPS-like"/>
    <property type="match status" value="1"/>
</dbReference>
<dbReference type="EC" id="4.1.2.-" evidence="6"/>
<name>A0A5C5XYY6_9BACT</name>
<evidence type="ECO:0000313" key="6">
    <source>
        <dbReference type="EMBL" id="TWT67761.1"/>
    </source>
</evidence>
<keyword evidence="7" id="KW-1185">Reference proteome</keyword>
<dbReference type="GO" id="GO:0019262">
    <property type="term" value="P:N-acetylneuraminate catabolic process"/>
    <property type="evidence" value="ECO:0007669"/>
    <property type="project" value="TreeGrafter"/>
</dbReference>
<feature type="active site" description="Proton donor/acceptor" evidence="4">
    <location>
        <position position="133"/>
    </location>
</feature>
<dbReference type="SMART" id="SM01130">
    <property type="entry name" value="DHDPS"/>
    <property type="match status" value="1"/>
</dbReference>
<proteinExistence type="inferred from homology"/>
<protein>
    <submittedName>
        <fullName evidence="6">Putative 2-keto-3-deoxy-galactonate aldolase YagE</fullName>
        <ecNumber evidence="6">4.1.2.-</ecNumber>
    </submittedName>
</protein>
<dbReference type="Pfam" id="PF00701">
    <property type="entry name" value="DHDPS"/>
    <property type="match status" value="1"/>
</dbReference>
<keyword evidence="1 3" id="KW-0456">Lyase</keyword>
<evidence type="ECO:0000256" key="3">
    <source>
        <dbReference type="PIRNR" id="PIRNR001365"/>
    </source>
</evidence>
<feature type="binding site" evidence="5">
    <location>
        <position position="45"/>
    </location>
    <ligand>
        <name>pyruvate</name>
        <dbReference type="ChEBI" id="CHEBI:15361"/>
    </ligand>
</feature>
<dbReference type="InterPro" id="IPR013785">
    <property type="entry name" value="Aldolase_TIM"/>
</dbReference>
<reference evidence="6 7" key="1">
    <citation type="submission" date="2019-02" db="EMBL/GenBank/DDBJ databases">
        <title>Deep-cultivation of Planctomycetes and their phenomic and genomic characterization uncovers novel biology.</title>
        <authorList>
            <person name="Wiegand S."/>
            <person name="Jogler M."/>
            <person name="Boedeker C."/>
            <person name="Pinto D."/>
            <person name="Vollmers J."/>
            <person name="Rivas-Marin E."/>
            <person name="Kohn T."/>
            <person name="Peeters S.H."/>
            <person name="Heuer A."/>
            <person name="Rast P."/>
            <person name="Oberbeckmann S."/>
            <person name="Bunk B."/>
            <person name="Jeske O."/>
            <person name="Meyerdierks A."/>
            <person name="Storesund J.E."/>
            <person name="Kallscheuer N."/>
            <person name="Luecker S."/>
            <person name="Lage O.M."/>
            <person name="Pohl T."/>
            <person name="Merkel B.J."/>
            <person name="Hornburger P."/>
            <person name="Mueller R.-W."/>
            <person name="Bruemmer F."/>
            <person name="Labrenz M."/>
            <person name="Spormann A.M."/>
            <person name="Op Den Camp H."/>
            <person name="Overmann J."/>
            <person name="Amann R."/>
            <person name="Jetten M.S.M."/>
            <person name="Mascher T."/>
            <person name="Medema M.H."/>
            <person name="Devos D.P."/>
            <person name="Kaster A.-K."/>
            <person name="Ovreas L."/>
            <person name="Rohde M."/>
            <person name="Galperin M.Y."/>
            <person name="Jogler C."/>
        </authorList>
    </citation>
    <scope>NUCLEOTIDE SEQUENCE [LARGE SCALE GENOMIC DNA]</scope>
    <source>
        <strain evidence="6 7">Pla123a</strain>
    </source>
</reference>
<dbReference type="EMBL" id="SJPO01000012">
    <property type="protein sequence ID" value="TWT67761.1"/>
    <property type="molecule type" value="Genomic_DNA"/>
</dbReference>
<accession>A0A5C5XYY6</accession>
<evidence type="ECO:0000256" key="4">
    <source>
        <dbReference type="PIRSR" id="PIRSR001365-1"/>
    </source>
</evidence>
<dbReference type="PIRSF" id="PIRSF001365">
    <property type="entry name" value="DHDPS"/>
    <property type="match status" value="1"/>
</dbReference>
<evidence type="ECO:0000256" key="5">
    <source>
        <dbReference type="PIRSR" id="PIRSR001365-2"/>
    </source>
</evidence>
<feature type="binding site" evidence="5">
    <location>
        <position position="205"/>
    </location>
    <ligand>
        <name>pyruvate</name>
        <dbReference type="ChEBI" id="CHEBI:15361"/>
    </ligand>
</feature>
<comment type="similarity">
    <text evidence="3">Belongs to the DapA family.</text>
</comment>
<sequence>MFSGIIPPMVTPLVDRDHLDVPGLERLVDHIIGGGVHGLFVLGTTGEGPSLGYDVRREIVARTCELAAGRVPVLVGVTDTSYSESLRLTEHAAECGAKGVVLAPPFYFPAGQSELQEYFEAIVGDLCLPVMLYNMPSCTKLHIEIETLRHALEHPNVVGFKDSSANMVYFHLARRVFDQHPHKSILVGPEELLAESTLLGGHGGVNGGANLFPRLYVDLYNAALNGEVERVQQLHRQVIRVTDLYRVGSHSSAVIKGIKSGLACLDICQDHMAEPLHRFRERERLQISELMEELRPLAAGATIKV</sequence>
<dbReference type="Gene3D" id="3.20.20.70">
    <property type="entry name" value="Aldolase class I"/>
    <property type="match status" value="1"/>
</dbReference>